<feature type="region of interest" description="Disordered" evidence="1">
    <location>
        <begin position="1"/>
        <end position="28"/>
    </location>
</feature>
<sequence length="87" mass="10276">MNHHEQPQSSSSVGKESLKQPSVLNAREKVKQRMDNEMYLRAHPELKQMIAKAVDYILLTKPETRDLHQQICKFFMQENLRDICNNH</sequence>
<dbReference type="AlphaFoldDB" id="A0A6A5B5D0"/>
<keyword evidence="3" id="KW-1185">Reference proteome</keyword>
<dbReference type="VEuPathDB" id="AmoebaDB:FDP41_007290"/>
<dbReference type="OrthoDB" id="10249338at2759"/>
<feature type="compositionally biased region" description="Polar residues" evidence="1">
    <location>
        <begin position="7"/>
        <end position="23"/>
    </location>
</feature>
<protein>
    <recommendedName>
        <fullName evidence="4">RIIa domain-containing protein</fullName>
    </recommendedName>
</protein>
<dbReference type="Proteomes" id="UP000444721">
    <property type="component" value="Unassembled WGS sequence"/>
</dbReference>
<evidence type="ECO:0000313" key="3">
    <source>
        <dbReference type="Proteomes" id="UP000444721"/>
    </source>
</evidence>
<reference evidence="2 3" key="1">
    <citation type="journal article" date="2019" name="Sci. Rep.">
        <title>Nanopore sequencing improves the draft genome of the human pathogenic amoeba Naegleria fowleri.</title>
        <authorList>
            <person name="Liechti N."/>
            <person name="Schurch N."/>
            <person name="Bruggmann R."/>
            <person name="Wittwer M."/>
        </authorList>
    </citation>
    <scope>NUCLEOTIDE SEQUENCE [LARGE SCALE GENOMIC DNA]</scope>
    <source>
        <strain evidence="2 3">ATCC 30894</strain>
    </source>
</reference>
<comment type="caution">
    <text evidence="2">The sequence shown here is derived from an EMBL/GenBank/DDBJ whole genome shotgun (WGS) entry which is preliminary data.</text>
</comment>
<accession>A0A6A5B5D0</accession>
<dbReference type="EMBL" id="VFQX01000058">
    <property type="protein sequence ID" value="KAF0973903.1"/>
    <property type="molecule type" value="Genomic_DNA"/>
</dbReference>
<evidence type="ECO:0000256" key="1">
    <source>
        <dbReference type="SAM" id="MobiDB-lite"/>
    </source>
</evidence>
<proteinExistence type="predicted"/>
<organism evidence="2 3">
    <name type="scientific">Naegleria fowleri</name>
    <name type="common">Brain eating amoeba</name>
    <dbReference type="NCBI Taxonomy" id="5763"/>
    <lineage>
        <taxon>Eukaryota</taxon>
        <taxon>Discoba</taxon>
        <taxon>Heterolobosea</taxon>
        <taxon>Tetramitia</taxon>
        <taxon>Eutetramitia</taxon>
        <taxon>Vahlkampfiidae</taxon>
        <taxon>Naegleria</taxon>
    </lineage>
</organism>
<dbReference type="GeneID" id="68114508"/>
<gene>
    <name evidence="2" type="ORF">FDP41_007290</name>
</gene>
<name>A0A6A5B5D0_NAEFO</name>
<evidence type="ECO:0000313" key="2">
    <source>
        <dbReference type="EMBL" id="KAF0973903.1"/>
    </source>
</evidence>
<evidence type="ECO:0008006" key="4">
    <source>
        <dbReference type="Google" id="ProtNLM"/>
    </source>
</evidence>
<dbReference type="RefSeq" id="XP_044558616.1">
    <property type="nucleotide sequence ID" value="XM_044711019.1"/>
</dbReference>